<organism evidence="1 2">
    <name type="scientific">Desulforamulus ferrireducens</name>
    <dbReference type="NCBI Taxonomy" id="1833852"/>
    <lineage>
        <taxon>Bacteria</taxon>
        <taxon>Bacillati</taxon>
        <taxon>Bacillota</taxon>
        <taxon>Clostridia</taxon>
        <taxon>Eubacteriales</taxon>
        <taxon>Peptococcaceae</taxon>
        <taxon>Desulforamulus</taxon>
    </lineage>
</organism>
<dbReference type="EMBL" id="CP019698">
    <property type="protein sequence ID" value="AQS57775.1"/>
    <property type="molecule type" value="Genomic_DNA"/>
</dbReference>
<protein>
    <submittedName>
        <fullName evidence="1">Uncharacterized protein</fullName>
    </submittedName>
</protein>
<gene>
    <name evidence="1" type="ORF">B0537_00785</name>
</gene>
<dbReference type="AlphaFoldDB" id="A0A1S6ISN3"/>
<proteinExistence type="predicted"/>
<reference evidence="1 2" key="1">
    <citation type="journal article" date="2016" name="Int. J. Syst. Evol. Microbiol.">
        <title>Desulfotomaculum ferrireducens sp. nov., a moderately thermophilic sulfate-reducing and dissimilatory Fe(III)-reducing bacterium isolated from compost.</title>
        <authorList>
            <person name="Yang G."/>
            <person name="Guo J."/>
            <person name="Zhuang L."/>
            <person name="Yuan Y."/>
            <person name="Zhou S."/>
        </authorList>
    </citation>
    <scope>NUCLEOTIDE SEQUENCE [LARGE SCALE GENOMIC DNA]</scope>
    <source>
        <strain evidence="1 2">GSS09</strain>
    </source>
</reference>
<sequence length="78" mass="8734">MNPHAMGVGAKRQREFGKGLYPTPSIGEVLKKANGQRLKAKSQKPMAYGLWPKAKKRLKKGSVALPQLRDTSHAYFFH</sequence>
<evidence type="ECO:0000313" key="2">
    <source>
        <dbReference type="Proteomes" id="UP000189464"/>
    </source>
</evidence>
<accession>A0A1S6ISN3</accession>
<name>A0A1S6ISN3_9FIRM</name>
<dbReference type="KEGG" id="dfg:B0537_00785"/>
<keyword evidence="2" id="KW-1185">Reference proteome</keyword>
<evidence type="ECO:0000313" key="1">
    <source>
        <dbReference type="EMBL" id="AQS57775.1"/>
    </source>
</evidence>
<dbReference type="Proteomes" id="UP000189464">
    <property type="component" value="Chromosome"/>
</dbReference>